<dbReference type="SUPFAM" id="SSF56935">
    <property type="entry name" value="Porins"/>
    <property type="match status" value="1"/>
</dbReference>
<dbReference type="Pfam" id="PF07642">
    <property type="entry name" value="BBP2"/>
    <property type="match status" value="1"/>
</dbReference>
<evidence type="ECO:0008006" key="2">
    <source>
        <dbReference type="Google" id="ProtNLM"/>
    </source>
</evidence>
<evidence type="ECO:0000313" key="1">
    <source>
        <dbReference type="EMBL" id="VAX30000.1"/>
    </source>
</evidence>
<dbReference type="Gene3D" id="2.40.160.10">
    <property type="entry name" value="Porin"/>
    <property type="match status" value="1"/>
</dbReference>
<reference evidence="1" key="1">
    <citation type="submission" date="2018-06" db="EMBL/GenBank/DDBJ databases">
        <authorList>
            <person name="Zhirakovskaya E."/>
        </authorList>
    </citation>
    <scope>NUCLEOTIDE SEQUENCE</scope>
</reference>
<dbReference type="EMBL" id="UOGF01000058">
    <property type="protein sequence ID" value="VAX30000.1"/>
    <property type="molecule type" value="Genomic_DNA"/>
</dbReference>
<dbReference type="AlphaFoldDB" id="A0A3B1D4S1"/>
<accession>A0A3B1D4S1</accession>
<gene>
    <name evidence="1" type="ORF">MNBD_NITROSPIRAE01-2095</name>
</gene>
<dbReference type="InterPro" id="IPR023614">
    <property type="entry name" value="Porin_dom_sf"/>
</dbReference>
<organism evidence="1">
    <name type="scientific">hydrothermal vent metagenome</name>
    <dbReference type="NCBI Taxonomy" id="652676"/>
    <lineage>
        <taxon>unclassified sequences</taxon>
        <taxon>metagenomes</taxon>
        <taxon>ecological metagenomes</taxon>
    </lineage>
</organism>
<proteinExistence type="predicted"/>
<sequence>MKKSMSVFSLFAAGAMVLGGAGLSHADDLKISGFGSINFNLMNEASDNSCSDTSGTDGSTNCTELQFSVPYAEVDFEKTVGSVTVRLDLDFNGTGNNIGNDDVEQFRFDWMLPAGQDLGLTLTGGIFNSPIGFEAQDSPDKLQISNGQLFNMVPSNLAGLQLAGGTDMVSGSLLFVNDWRDFGTGDLPPGATQSLGEENTLGATFAITPMPAVGLTVGYLSSGLKPLEDTIDIVLSGTIMPSPDLALLYALEYVTNEKQDGTGITVNAMHGKHGLTLRYDMVDNDGAAGDPTSLTVAFLCSLEENLKVKLEWRDDDPDVAGQSSTDATTLQFVALF</sequence>
<dbReference type="InterPro" id="IPR011486">
    <property type="entry name" value="BBP2"/>
</dbReference>
<name>A0A3B1D4S1_9ZZZZ</name>
<protein>
    <recommendedName>
        <fullName evidence="2">Porin domain-containing protein</fullName>
    </recommendedName>
</protein>